<evidence type="ECO:0000256" key="13">
    <source>
        <dbReference type="RuleBase" id="RU000688"/>
    </source>
</evidence>
<evidence type="ECO:0000256" key="6">
    <source>
        <dbReference type="ARBA" id="ARBA00022989"/>
    </source>
</evidence>
<feature type="transmembrane region" description="Helical" evidence="14">
    <location>
        <begin position="293"/>
        <end position="314"/>
    </location>
</feature>
<keyword evidence="8 14" id="KW-0472">Membrane</keyword>
<sequence length="424" mass="47928">MLSCFVWLALPGLINAVVIPGKLPLDDSLEKTFVVPNVSGFFSWDNDSLADWQSFVDRSRYGAESQSTTVKALLIAAYSFIIVFSLFGNVLVCHVVIKTKRVHSATSLFIVNLALADIMITLLNTPFTLARFVNSTWIFGKGMCHVSRFAQYCSLHVSALTLTAIAVDRHQVIMHPLKPRISTGKGVIYIFVIWIMATCFSLPHAIYQKLFTFEYSEDVTRCLCLPDFPEPADLFWKYLDLTTFVLLYVLPLLITSAAYMTVAKKLWLRNVIGDVTAEQYFVLRKKNKKTIKMLMLVVILFAVCWFPLNCYVVLLSSQTIHTNNALYFTFHWFAMSSTCYNPFIYCWLNDSFRSELKALLNVCRKGPRPTEQRLPSTVPSYQLAWPENGNFKRLQASSHVLPPSSTIQSGKTDSSAVKPIVAVS</sequence>
<evidence type="ECO:0000256" key="15">
    <source>
        <dbReference type="SAM" id="SignalP"/>
    </source>
</evidence>
<reference evidence="17 18" key="1">
    <citation type="submission" date="2019-09" db="EMBL/GenBank/DDBJ databases">
        <title>Bird 10,000 Genomes (B10K) Project - Family phase.</title>
        <authorList>
            <person name="Zhang G."/>
        </authorList>
    </citation>
    <scope>NUCLEOTIDE SEQUENCE [LARGE SCALE GENOMIC DNA]</scope>
    <source>
        <strain evidence="17">B10K-DU-012-02</strain>
    </source>
</reference>
<dbReference type="PROSITE" id="PS00237">
    <property type="entry name" value="G_PROTEIN_RECEP_F1_1"/>
    <property type="match status" value="1"/>
</dbReference>
<dbReference type="Gene3D" id="1.20.1070.10">
    <property type="entry name" value="Rhodopsin 7-helix transmembrane proteins"/>
    <property type="match status" value="1"/>
</dbReference>
<evidence type="ECO:0000256" key="1">
    <source>
        <dbReference type="ARBA" id="ARBA00004651"/>
    </source>
</evidence>
<dbReference type="AlphaFoldDB" id="A0A7L3GVA0"/>
<feature type="signal peptide" evidence="15">
    <location>
        <begin position="1"/>
        <end position="16"/>
    </location>
</feature>
<dbReference type="InterPro" id="IPR000276">
    <property type="entry name" value="GPCR_Rhodpsn"/>
</dbReference>
<keyword evidence="6 14" id="KW-1133">Transmembrane helix</keyword>
<dbReference type="SUPFAM" id="SSF81321">
    <property type="entry name" value="Family A G protein-coupled receptor-like"/>
    <property type="match status" value="1"/>
</dbReference>
<dbReference type="OrthoDB" id="5952899at2759"/>
<dbReference type="PRINTS" id="PR00237">
    <property type="entry name" value="GPCRRHODOPSN"/>
</dbReference>
<evidence type="ECO:0000313" key="17">
    <source>
        <dbReference type="EMBL" id="NXT97126.1"/>
    </source>
</evidence>
<feature type="transmembrane region" description="Helical" evidence="14">
    <location>
        <begin position="326"/>
        <end position="348"/>
    </location>
</feature>
<dbReference type="SMART" id="SM01381">
    <property type="entry name" value="7TM_GPCR_Srsx"/>
    <property type="match status" value="1"/>
</dbReference>
<feature type="transmembrane region" description="Helical" evidence="14">
    <location>
        <begin position="149"/>
        <end position="167"/>
    </location>
</feature>
<comment type="subcellular location">
    <subcellularLocation>
        <location evidence="1">Cell membrane</location>
        <topology evidence="1">Multi-pass membrane protein</topology>
    </subcellularLocation>
</comment>
<dbReference type="GO" id="GO:0005929">
    <property type="term" value="C:cilium"/>
    <property type="evidence" value="ECO:0007669"/>
    <property type="project" value="UniProtKB-ARBA"/>
</dbReference>
<dbReference type="InterPro" id="IPR000611">
    <property type="entry name" value="NPY_rcpt"/>
</dbReference>
<name>A0A7L3GVA0_9PASS</name>
<feature type="domain" description="G-protein coupled receptors family 1 profile" evidence="16">
    <location>
        <begin position="88"/>
        <end position="345"/>
    </location>
</feature>
<evidence type="ECO:0000256" key="7">
    <source>
        <dbReference type="ARBA" id="ARBA00023040"/>
    </source>
</evidence>
<evidence type="ECO:0000256" key="12">
    <source>
        <dbReference type="ARBA" id="ARBA00070743"/>
    </source>
</evidence>
<evidence type="ECO:0000256" key="8">
    <source>
        <dbReference type="ARBA" id="ARBA00023136"/>
    </source>
</evidence>
<evidence type="ECO:0000256" key="11">
    <source>
        <dbReference type="ARBA" id="ARBA00056796"/>
    </source>
</evidence>
<keyword evidence="18" id="KW-1185">Reference proteome</keyword>
<gene>
    <name evidence="17" type="primary">Gpr83_0</name>
    <name evidence="17" type="ORF">BUPERY_R00041</name>
</gene>
<keyword evidence="4 13" id="KW-0812">Transmembrane</keyword>
<keyword evidence="7 13" id="KW-0297">G-protein coupled receptor</keyword>
<proteinExistence type="inferred from homology"/>
<accession>A0A7L3GVA0</accession>
<evidence type="ECO:0000259" key="16">
    <source>
        <dbReference type="PROSITE" id="PS50262"/>
    </source>
</evidence>
<dbReference type="InterPro" id="IPR017452">
    <property type="entry name" value="GPCR_Rhodpsn_7TM"/>
</dbReference>
<dbReference type="GO" id="GO:0004983">
    <property type="term" value="F:neuropeptide Y receptor activity"/>
    <property type="evidence" value="ECO:0007669"/>
    <property type="project" value="InterPro"/>
</dbReference>
<dbReference type="Pfam" id="PF00001">
    <property type="entry name" value="7tm_1"/>
    <property type="match status" value="1"/>
</dbReference>
<comment type="caution">
    <text evidence="17">The sequence shown here is derived from an EMBL/GenBank/DDBJ whole genome shotgun (WGS) entry which is preliminary data.</text>
</comment>
<feature type="non-terminal residue" evidence="17">
    <location>
        <position position="1"/>
    </location>
</feature>
<feature type="transmembrane region" description="Helical" evidence="14">
    <location>
        <begin position="109"/>
        <end position="129"/>
    </location>
</feature>
<dbReference type="GO" id="GO:0005886">
    <property type="term" value="C:plasma membrane"/>
    <property type="evidence" value="ECO:0007669"/>
    <property type="project" value="UniProtKB-SubCell"/>
</dbReference>
<comment type="similarity">
    <text evidence="2 13">Belongs to the G-protein coupled receptor 1 family.</text>
</comment>
<comment type="function">
    <text evidence="11">G-protein coupled receptor for PEN, a neuropeptide produced from the precursor protein, proSAAS (encoded by PCSK1N). Acts through a G(i)- and G(q)-alpha-alpha-mediated pathway in response to PEN. Plays a role in food intake and body weight regulation. May contribute to the regulation of anxiety-related behaviors.</text>
</comment>
<evidence type="ECO:0000256" key="14">
    <source>
        <dbReference type="SAM" id="Phobius"/>
    </source>
</evidence>
<dbReference type="PROSITE" id="PS50262">
    <property type="entry name" value="G_PROTEIN_RECEP_F1_2"/>
    <property type="match status" value="1"/>
</dbReference>
<evidence type="ECO:0000256" key="5">
    <source>
        <dbReference type="ARBA" id="ARBA00022729"/>
    </source>
</evidence>
<feature type="transmembrane region" description="Helical" evidence="14">
    <location>
        <begin position="241"/>
        <end position="262"/>
    </location>
</feature>
<dbReference type="PANTHER" id="PTHR24238">
    <property type="entry name" value="G-PROTEIN COUPLED RECEPTOR"/>
    <property type="match status" value="1"/>
</dbReference>
<feature type="non-terminal residue" evidence="17">
    <location>
        <position position="424"/>
    </location>
</feature>
<dbReference type="PRINTS" id="PR01012">
    <property type="entry name" value="NRPEPTIDEYR"/>
</dbReference>
<feature type="transmembrane region" description="Helical" evidence="14">
    <location>
        <begin position="75"/>
        <end position="97"/>
    </location>
</feature>
<dbReference type="PANTHER" id="PTHR24238:SF57">
    <property type="entry name" value="G-PROTEIN COUPLED RECEPTOR 83"/>
    <property type="match status" value="1"/>
</dbReference>
<keyword evidence="3" id="KW-1003">Cell membrane</keyword>
<evidence type="ECO:0000313" key="18">
    <source>
        <dbReference type="Proteomes" id="UP000566314"/>
    </source>
</evidence>
<feature type="transmembrane region" description="Helical" evidence="14">
    <location>
        <begin position="187"/>
        <end position="207"/>
    </location>
</feature>
<dbReference type="EMBL" id="VZTT01003492">
    <property type="protein sequence ID" value="NXT97126.1"/>
    <property type="molecule type" value="Genomic_DNA"/>
</dbReference>
<evidence type="ECO:0000256" key="3">
    <source>
        <dbReference type="ARBA" id="ARBA00022475"/>
    </source>
</evidence>
<keyword evidence="5 15" id="KW-0732">Signal</keyword>
<dbReference type="CDD" id="cd15389">
    <property type="entry name" value="7tmA_GPR83"/>
    <property type="match status" value="1"/>
</dbReference>
<keyword evidence="10 13" id="KW-0807">Transducer</keyword>
<dbReference type="FunFam" id="1.20.1070.10:FF:000191">
    <property type="entry name" value="Probable G-protein coupled receptor 83"/>
    <property type="match status" value="1"/>
</dbReference>
<organism evidence="17 18">
    <name type="scientific">Buphagus erythrorhynchus</name>
    <name type="common">red-billed oxpecker</name>
    <dbReference type="NCBI Taxonomy" id="245048"/>
    <lineage>
        <taxon>Eukaryota</taxon>
        <taxon>Metazoa</taxon>
        <taxon>Chordata</taxon>
        <taxon>Craniata</taxon>
        <taxon>Vertebrata</taxon>
        <taxon>Euteleostomi</taxon>
        <taxon>Archelosauria</taxon>
        <taxon>Archosauria</taxon>
        <taxon>Dinosauria</taxon>
        <taxon>Saurischia</taxon>
        <taxon>Theropoda</taxon>
        <taxon>Coelurosauria</taxon>
        <taxon>Aves</taxon>
        <taxon>Neognathae</taxon>
        <taxon>Neoaves</taxon>
        <taxon>Telluraves</taxon>
        <taxon>Australaves</taxon>
        <taxon>Passeriformes</taxon>
        <taxon>Sturnidae</taxon>
        <taxon>Buphagus</taxon>
    </lineage>
</organism>
<evidence type="ECO:0000256" key="4">
    <source>
        <dbReference type="ARBA" id="ARBA00022692"/>
    </source>
</evidence>
<evidence type="ECO:0000256" key="9">
    <source>
        <dbReference type="ARBA" id="ARBA00023170"/>
    </source>
</evidence>
<dbReference type="Proteomes" id="UP000566314">
    <property type="component" value="Unassembled WGS sequence"/>
</dbReference>
<evidence type="ECO:0000256" key="10">
    <source>
        <dbReference type="ARBA" id="ARBA00023224"/>
    </source>
</evidence>
<keyword evidence="9 13" id="KW-0675">Receptor</keyword>
<feature type="chain" id="PRO_5029647216" description="G-protein coupled receptor 83" evidence="15">
    <location>
        <begin position="17"/>
        <end position="424"/>
    </location>
</feature>
<protein>
    <recommendedName>
        <fullName evidence="12">G-protein coupled receptor 83</fullName>
    </recommendedName>
</protein>
<evidence type="ECO:0000256" key="2">
    <source>
        <dbReference type="ARBA" id="ARBA00010663"/>
    </source>
</evidence>